<dbReference type="AlphaFoldDB" id="A0A0P7GL17"/>
<evidence type="ECO:0000313" key="1">
    <source>
        <dbReference type="EMBL" id="KPN29314.1"/>
    </source>
</evidence>
<dbReference type="EMBL" id="LGUC01000001">
    <property type="protein sequence ID" value="KPN29314.1"/>
    <property type="molecule type" value="Genomic_DNA"/>
</dbReference>
<reference evidence="2" key="1">
    <citation type="submission" date="2013-11" db="EMBL/GenBank/DDBJ databases">
        <authorList>
            <person name="Hoang H.T."/>
            <person name="Killian M.L."/>
            <person name="Madson D.M."/>
            <person name="Arruda P.H.E."/>
            <person name="Sun D."/>
            <person name="Schwartz K.J."/>
            <person name="Yoon K."/>
        </authorList>
    </citation>
    <scope>NUCLEOTIDE SEQUENCE [LARGE SCALE GENOMIC DNA]</scope>
    <source>
        <strain evidence="2">CDK2</strain>
    </source>
</reference>
<keyword evidence="2" id="KW-1185">Reference proteome</keyword>
<accession>A0A0P7GL17</accession>
<proteinExistence type="predicted"/>
<dbReference type="InterPro" id="IPR023214">
    <property type="entry name" value="HAD_sf"/>
</dbReference>
<dbReference type="Gene3D" id="3.40.50.1000">
    <property type="entry name" value="HAD superfamily/HAD-like"/>
    <property type="match status" value="1"/>
</dbReference>
<evidence type="ECO:0000313" key="2">
    <source>
        <dbReference type="Proteomes" id="UP000050535"/>
    </source>
</evidence>
<sequence length="55" mass="5690">MRTAVNAAEADTSREYHGVGVLTGGLTGESGRRKYEAAGVAAVIDSVNDLPDLLD</sequence>
<organism evidence="1 2">
    <name type="scientific">Halolamina pelagica</name>
    <dbReference type="NCBI Taxonomy" id="699431"/>
    <lineage>
        <taxon>Archaea</taxon>
        <taxon>Methanobacteriati</taxon>
        <taxon>Methanobacteriota</taxon>
        <taxon>Stenosarchaea group</taxon>
        <taxon>Halobacteria</taxon>
        <taxon>Halobacteriales</taxon>
        <taxon>Haloferacaceae</taxon>
    </lineage>
</organism>
<name>A0A0P7GL17_9EURY</name>
<comment type="caution">
    <text evidence="1">The sequence shown here is derived from an EMBL/GenBank/DDBJ whole genome shotgun (WGS) entry which is preliminary data.</text>
</comment>
<dbReference type="STRING" id="699431.SY89_00027"/>
<dbReference type="Proteomes" id="UP000050535">
    <property type="component" value="Unassembled WGS sequence"/>
</dbReference>
<protein>
    <submittedName>
        <fullName evidence="1">Uncharacterized protein</fullName>
    </submittedName>
</protein>
<gene>
    <name evidence="1" type="ORF">SY89_00027</name>
</gene>